<dbReference type="InterPro" id="IPR013121">
    <property type="entry name" value="Fe_red_NAD-bd_6"/>
</dbReference>
<feature type="transmembrane region" description="Helical" evidence="7">
    <location>
        <begin position="500"/>
        <end position="523"/>
    </location>
</feature>
<dbReference type="Proteomes" id="UP001230188">
    <property type="component" value="Unassembled WGS sequence"/>
</dbReference>
<evidence type="ECO:0000313" key="9">
    <source>
        <dbReference type="EMBL" id="KAJ8603084.1"/>
    </source>
</evidence>
<dbReference type="PANTHER" id="PTHR11972:SF69">
    <property type="entry name" value="FERRIC REDUCTION OXIDASE 6-RELATED"/>
    <property type="match status" value="1"/>
</dbReference>
<dbReference type="SFLD" id="SFLDG01168">
    <property type="entry name" value="Ferric_reductase_subgroup_(FRE"/>
    <property type="match status" value="1"/>
</dbReference>
<keyword evidence="3 7" id="KW-1133">Transmembrane helix</keyword>
<keyword evidence="4" id="KW-0560">Oxidoreductase</keyword>
<dbReference type="PANTHER" id="PTHR11972">
    <property type="entry name" value="NADPH OXIDASE"/>
    <property type="match status" value="1"/>
</dbReference>
<dbReference type="Pfam" id="PF01794">
    <property type="entry name" value="Ferric_reduct"/>
    <property type="match status" value="1"/>
</dbReference>
<evidence type="ECO:0000313" key="10">
    <source>
        <dbReference type="Proteomes" id="UP001230188"/>
    </source>
</evidence>
<gene>
    <name evidence="9" type="ORF">CTAYLR_006691</name>
</gene>
<dbReference type="EMBL" id="JAQMWT010000361">
    <property type="protein sequence ID" value="KAJ8603084.1"/>
    <property type="molecule type" value="Genomic_DNA"/>
</dbReference>
<keyword evidence="2 7" id="KW-0812">Transmembrane</keyword>
<evidence type="ECO:0000259" key="8">
    <source>
        <dbReference type="PROSITE" id="PS51384"/>
    </source>
</evidence>
<organism evidence="9 10">
    <name type="scientific">Chrysophaeum taylorii</name>
    <dbReference type="NCBI Taxonomy" id="2483200"/>
    <lineage>
        <taxon>Eukaryota</taxon>
        <taxon>Sar</taxon>
        <taxon>Stramenopiles</taxon>
        <taxon>Ochrophyta</taxon>
        <taxon>Pelagophyceae</taxon>
        <taxon>Pelagomonadales</taxon>
        <taxon>Pelagomonadaceae</taxon>
        <taxon>Chrysophaeum</taxon>
    </lineage>
</organism>
<dbReference type="AlphaFoldDB" id="A0AAD7UEA0"/>
<feature type="transmembrane region" description="Helical" evidence="7">
    <location>
        <begin position="465"/>
        <end position="488"/>
    </location>
</feature>
<keyword evidence="5 7" id="KW-0472">Membrane</keyword>
<evidence type="ECO:0000256" key="6">
    <source>
        <dbReference type="SAM" id="MobiDB-lite"/>
    </source>
</evidence>
<keyword evidence="10" id="KW-1185">Reference proteome</keyword>
<feature type="transmembrane region" description="Helical" evidence="7">
    <location>
        <begin position="348"/>
        <end position="365"/>
    </location>
</feature>
<reference evidence="9" key="1">
    <citation type="submission" date="2023-01" db="EMBL/GenBank/DDBJ databases">
        <title>Metagenome sequencing of chrysophaentin producing Chrysophaeum taylorii.</title>
        <authorList>
            <person name="Davison J."/>
            <person name="Bewley C."/>
        </authorList>
    </citation>
    <scope>NUCLEOTIDE SEQUENCE</scope>
    <source>
        <strain evidence="9">NIES-1699</strain>
    </source>
</reference>
<dbReference type="Pfam" id="PF08022">
    <property type="entry name" value="FAD_binding_8"/>
    <property type="match status" value="1"/>
</dbReference>
<name>A0AAD7UEA0_9STRA</name>
<proteinExistence type="predicted"/>
<dbReference type="InterPro" id="IPR039261">
    <property type="entry name" value="FNR_nucleotide-bd"/>
</dbReference>
<feature type="region of interest" description="Disordered" evidence="6">
    <location>
        <begin position="734"/>
        <end position="757"/>
    </location>
</feature>
<dbReference type="PROSITE" id="PS51384">
    <property type="entry name" value="FAD_FR"/>
    <property type="match status" value="1"/>
</dbReference>
<dbReference type="InterPro" id="IPR013130">
    <property type="entry name" value="Fe3_Rdtase_TM_dom"/>
</dbReference>
<feature type="transmembrane region" description="Helical" evidence="7">
    <location>
        <begin position="91"/>
        <end position="111"/>
    </location>
</feature>
<accession>A0AAD7UEA0</accession>
<evidence type="ECO:0000256" key="4">
    <source>
        <dbReference type="ARBA" id="ARBA00023002"/>
    </source>
</evidence>
<feature type="transmembrane region" description="Helical" evidence="7">
    <location>
        <begin position="385"/>
        <end position="404"/>
    </location>
</feature>
<feature type="transmembrane region" description="Helical" evidence="7">
    <location>
        <begin position="307"/>
        <end position="327"/>
    </location>
</feature>
<dbReference type="SUPFAM" id="SSF52343">
    <property type="entry name" value="Ferredoxin reductase-like, C-terminal NADP-linked domain"/>
    <property type="match status" value="1"/>
</dbReference>
<feature type="transmembrane region" description="Helical" evidence="7">
    <location>
        <begin position="57"/>
        <end position="79"/>
    </location>
</feature>
<dbReference type="CDD" id="cd06186">
    <property type="entry name" value="NOX_Duox_like_FAD_NADP"/>
    <property type="match status" value="1"/>
</dbReference>
<evidence type="ECO:0000256" key="7">
    <source>
        <dbReference type="SAM" id="Phobius"/>
    </source>
</evidence>
<feature type="transmembrane region" description="Helical" evidence="7">
    <location>
        <begin position="424"/>
        <end position="445"/>
    </location>
</feature>
<dbReference type="GO" id="GO:0016491">
    <property type="term" value="F:oxidoreductase activity"/>
    <property type="evidence" value="ECO:0007669"/>
    <property type="project" value="UniProtKB-KW"/>
</dbReference>
<feature type="compositionally biased region" description="Low complexity" evidence="6">
    <location>
        <begin position="191"/>
        <end position="202"/>
    </location>
</feature>
<dbReference type="Pfam" id="PF08030">
    <property type="entry name" value="NAD_binding_6"/>
    <property type="match status" value="1"/>
</dbReference>
<evidence type="ECO:0000256" key="5">
    <source>
        <dbReference type="ARBA" id="ARBA00023136"/>
    </source>
</evidence>
<evidence type="ECO:0000256" key="3">
    <source>
        <dbReference type="ARBA" id="ARBA00022989"/>
    </source>
</evidence>
<dbReference type="GO" id="GO:0005886">
    <property type="term" value="C:plasma membrane"/>
    <property type="evidence" value="ECO:0007669"/>
    <property type="project" value="TreeGrafter"/>
</dbReference>
<dbReference type="InterPro" id="IPR017938">
    <property type="entry name" value="Riboflavin_synthase-like_b-brl"/>
</dbReference>
<comment type="caution">
    <text evidence="9">The sequence shown here is derived from an EMBL/GenBank/DDBJ whole genome shotgun (WGS) entry which is preliminary data.</text>
</comment>
<dbReference type="Gene3D" id="2.40.30.10">
    <property type="entry name" value="Translation factors"/>
    <property type="match status" value="1"/>
</dbReference>
<evidence type="ECO:0000256" key="2">
    <source>
        <dbReference type="ARBA" id="ARBA00022692"/>
    </source>
</evidence>
<evidence type="ECO:0000256" key="1">
    <source>
        <dbReference type="ARBA" id="ARBA00004141"/>
    </source>
</evidence>
<sequence>MWSALAEFCAGVALFVVGLHEGHVWMRTAVITGVYSTRDLERGGIAEYYRKGEFRALLVWTMLPPLAVIVLLHSSFGMYRRSLDASSTECAAIALTFVVAAAACVFGGVLAQKLANRNKLWDCGIFSLDCNINDDYDYQQTGLISLTGFVELFVFAFLFAIAAPLAVFSSLRAERKRRREQQQQQQGGGLPTMEPSSTTTMTKEPLAAEAKPLLGITPLPEEEAPRISRDVRTVAGGVAGGVVFGLVFACAALLPTSFETFVPSAIKSYVLSRMRHQWSSTDTSGWRYVLKIALLDSAAFKFWPDLLMWYGYLAIIALVGVASRLWVPLRRLLARPVVVIRTVTVGEAAFWVATTALFVGLTAYWRRRRYWAGSRASELKSSELWARIIGQLANATIGLLVLPVTRNSVWSTYLGVGWDGLLRFHVIAGNAFLLLVLAHAALWYQTEKHDLITYPLGFKFPYPNASNWTVALVVVNASAMLVAMGILARFRRTNWELFKWSHHIALAVFLAVLWHANMCWYYLIGGLALYSFDRYARFAKATLAADDDFSLVAATCLDGVDGDDYGTVVRLEYASKQLSSHFPGQYAWLHAAEASALEWHPFTISSGPTGTTTRTHHIKVVGAGGSWTRRLAEAAREHGADLTLSVDGPYGLPPSLDLYERVVFVAGGIGVTPIASIIADQLQSANDDSPILAARLLWVAKSRRLFDVFSQTLRLADLAGRGGSVGLSAALYESRGAPDTPDDEQKQQPLPVTRGRPNLDAEFENFIPRDASATLCFACGPVSLVAAARNAAVRRGAFFYAESFEL</sequence>
<dbReference type="SFLD" id="SFLDS00052">
    <property type="entry name" value="Ferric_Reductase_Domain"/>
    <property type="match status" value="1"/>
</dbReference>
<dbReference type="InterPro" id="IPR017927">
    <property type="entry name" value="FAD-bd_FR_type"/>
</dbReference>
<feature type="transmembrane region" description="Helical" evidence="7">
    <location>
        <begin position="234"/>
        <end position="254"/>
    </location>
</feature>
<feature type="domain" description="FAD-binding FR-type" evidence="8">
    <location>
        <begin position="536"/>
        <end position="656"/>
    </location>
</feature>
<protein>
    <recommendedName>
        <fullName evidence="8">FAD-binding FR-type domain-containing protein</fullName>
    </recommendedName>
</protein>
<feature type="transmembrane region" description="Helical" evidence="7">
    <location>
        <begin position="152"/>
        <end position="171"/>
    </location>
</feature>
<comment type="subcellular location">
    <subcellularLocation>
        <location evidence="1">Membrane</location>
        <topology evidence="1">Multi-pass membrane protein</topology>
    </subcellularLocation>
</comment>
<dbReference type="InterPro" id="IPR013112">
    <property type="entry name" value="FAD-bd_8"/>
</dbReference>
<feature type="region of interest" description="Disordered" evidence="6">
    <location>
        <begin position="177"/>
        <end position="202"/>
    </location>
</feature>
<dbReference type="Gene3D" id="3.40.50.80">
    <property type="entry name" value="Nucleotide-binding domain of ferredoxin-NADP reductase (FNR) module"/>
    <property type="match status" value="1"/>
</dbReference>
<dbReference type="InterPro" id="IPR050369">
    <property type="entry name" value="RBOH/FRE"/>
</dbReference>
<dbReference type="SUPFAM" id="SSF63380">
    <property type="entry name" value="Riboflavin synthase domain-like"/>
    <property type="match status" value="1"/>
</dbReference>